<keyword evidence="1" id="KW-0472">Membrane</keyword>
<evidence type="ECO:0008006" key="4">
    <source>
        <dbReference type="Google" id="ProtNLM"/>
    </source>
</evidence>
<evidence type="ECO:0000313" key="3">
    <source>
        <dbReference type="Proteomes" id="UP000245462"/>
    </source>
</evidence>
<proteinExistence type="predicted"/>
<keyword evidence="1" id="KW-0812">Transmembrane</keyword>
<gene>
    <name evidence="2" type="ORF">C7382_10935</name>
</gene>
<dbReference type="Proteomes" id="UP000245462">
    <property type="component" value="Unassembled WGS sequence"/>
</dbReference>
<evidence type="ECO:0000256" key="1">
    <source>
        <dbReference type="SAM" id="Phobius"/>
    </source>
</evidence>
<organism evidence="2 3">
    <name type="scientific">Porphyromonas loveana</name>
    <dbReference type="NCBI Taxonomy" id="1884669"/>
    <lineage>
        <taxon>Bacteria</taxon>
        <taxon>Pseudomonadati</taxon>
        <taxon>Bacteroidota</taxon>
        <taxon>Bacteroidia</taxon>
        <taxon>Bacteroidales</taxon>
        <taxon>Porphyromonadaceae</taxon>
        <taxon>Porphyromonas</taxon>
    </lineage>
</organism>
<feature type="transmembrane region" description="Helical" evidence="1">
    <location>
        <begin position="6"/>
        <end position="25"/>
    </location>
</feature>
<dbReference type="OrthoDB" id="1013689at2"/>
<name>A0A2U1FAS2_9PORP</name>
<keyword evidence="1" id="KW-1133">Transmembrane helix</keyword>
<reference evidence="2 3" key="1">
    <citation type="submission" date="2018-04" db="EMBL/GenBank/DDBJ databases">
        <title>Genomic Encyclopedia of Type Strains, Phase IV (KMG-IV): sequencing the most valuable type-strain genomes for metagenomic binning, comparative biology and taxonomic classification.</title>
        <authorList>
            <person name="Goeker M."/>
        </authorList>
    </citation>
    <scope>NUCLEOTIDE SEQUENCE [LARGE SCALE GENOMIC DNA]</scope>
    <source>
        <strain evidence="2 3">DSM 28520</strain>
    </source>
</reference>
<protein>
    <recommendedName>
        <fullName evidence="4">DUF4834 family protein</fullName>
    </recommendedName>
</protein>
<accession>A0A2U1FAS2</accession>
<dbReference type="EMBL" id="QEKY01000009">
    <property type="protein sequence ID" value="PVZ09293.1"/>
    <property type="molecule type" value="Genomic_DNA"/>
</dbReference>
<evidence type="ECO:0000313" key="2">
    <source>
        <dbReference type="EMBL" id="PVZ09293.1"/>
    </source>
</evidence>
<sequence>MELLLVIFFGFLIYWVIRFLIRVVAIRRMFFNPRGERPRGEPQEPKVPAPGEKVELEELEKRRFDKDQGEYVDFEDIKDR</sequence>
<dbReference type="AlphaFoldDB" id="A0A2U1FAS2"/>
<comment type="caution">
    <text evidence="2">The sequence shown here is derived from an EMBL/GenBank/DDBJ whole genome shotgun (WGS) entry which is preliminary data.</text>
</comment>
<dbReference type="RefSeq" id="WP_116679458.1">
    <property type="nucleotide sequence ID" value="NZ_JBGXZY010000105.1"/>
</dbReference>
<keyword evidence="3" id="KW-1185">Reference proteome</keyword>
<dbReference type="GeneID" id="94550926"/>